<dbReference type="GO" id="GO:0005737">
    <property type="term" value="C:cytoplasm"/>
    <property type="evidence" value="ECO:0007669"/>
    <property type="project" value="UniProtKB-SubCell"/>
</dbReference>
<dbReference type="GO" id="GO:0043743">
    <property type="term" value="F:LPPG:FO 2-phospho-L-lactate transferase activity"/>
    <property type="evidence" value="ECO:0007669"/>
    <property type="project" value="InterPro"/>
</dbReference>
<keyword evidence="1 2" id="KW-0963">Cytoplasm</keyword>
<comment type="caution">
    <text evidence="3">The sequence shown here is derived from an EMBL/GenBank/DDBJ whole genome shotgun (WGS) entry which is preliminary data.</text>
</comment>
<evidence type="ECO:0000313" key="4">
    <source>
        <dbReference type="Proteomes" id="UP000235122"/>
    </source>
</evidence>
<dbReference type="PANTHER" id="PTHR30135">
    <property type="entry name" value="UNCHARACTERIZED PROTEIN YVCK-RELATED"/>
    <property type="match status" value="1"/>
</dbReference>
<comment type="function">
    <text evidence="2">Required for morphogenesis under gluconeogenic growth conditions.</text>
</comment>
<dbReference type="HAMAP" id="MF_00973">
    <property type="entry name" value="Gluconeogen_factor"/>
    <property type="match status" value="1"/>
</dbReference>
<dbReference type="AlphaFoldDB" id="A0A2I1IKN2"/>
<gene>
    <name evidence="3" type="ORF">CYJ19_10755</name>
</gene>
<evidence type="ECO:0000256" key="2">
    <source>
        <dbReference type="HAMAP-Rule" id="MF_00973"/>
    </source>
</evidence>
<dbReference type="Proteomes" id="UP000235122">
    <property type="component" value="Unassembled WGS sequence"/>
</dbReference>
<dbReference type="STRING" id="33007.HMPREF3198_01980"/>
<dbReference type="InterPro" id="IPR038136">
    <property type="entry name" value="CofD-like_dom_sf"/>
</dbReference>
<proteinExistence type="inferred from homology"/>
<dbReference type="PANTHER" id="PTHR30135:SF3">
    <property type="entry name" value="GLUCONEOGENESIS FACTOR-RELATED"/>
    <property type="match status" value="1"/>
</dbReference>
<evidence type="ECO:0000256" key="1">
    <source>
        <dbReference type="ARBA" id="ARBA00022490"/>
    </source>
</evidence>
<dbReference type="GO" id="GO:0008360">
    <property type="term" value="P:regulation of cell shape"/>
    <property type="evidence" value="ECO:0007669"/>
    <property type="project" value="UniProtKB-UniRule"/>
</dbReference>
<dbReference type="CDD" id="cd07187">
    <property type="entry name" value="YvcK_like"/>
    <property type="match status" value="1"/>
</dbReference>
<dbReference type="EMBL" id="PKKO01000006">
    <property type="protein sequence ID" value="PKY71685.1"/>
    <property type="molecule type" value="Genomic_DNA"/>
</dbReference>
<dbReference type="InterPro" id="IPR010119">
    <property type="entry name" value="Gluconeogen_factor"/>
</dbReference>
<comment type="subcellular location">
    <subcellularLocation>
        <location evidence="2">Cytoplasm</location>
    </subcellularLocation>
</comment>
<dbReference type="GeneID" id="35867085"/>
<protein>
    <recommendedName>
        <fullName evidence="2">Putative gluconeogenesis factor</fullName>
    </recommendedName>
</protein>
<dbReference type="InterPro" id="IPR002882">
    <property type="entry name" value="CofD"/>
</dbReference>
<organism evidence="3 4">
    <name type="scientific">Winkia neuii</name>
    <dbReference type="NCBI Taxonomy" id="33007"/>
    <lineage>
        <taxon>Bacteria</taxon>
        <taxon>Bacillati</taxon>
        <taxon>Actinomycetota</taxon>
        <taxon>Actinomycetes</taxon>
        <taxon>Actinomycetales</taxon>
        <taxon>Actinomycetaceae</taxon>
        <taxon>Winkia</taxon>
    </lineage>
</organism>
<accession>A0A2I1IKN2</accession>
<name>A0A2I1IKN2_9ACTO</name>
<keyword evidence="4" id="KW-1185">Reference proteome</keyword>
<dbReference type="SUPFAM" id="SSF142338">
    <property type="entry name" value="CofD-like"/>
    <property type="match status" value="1"/>
</dbReference>
<reference evidence="3 4" key="1">
    <citation type="submission" date="2017-12" db="EMBL/GenBank/DDBJ databases">
        <title>Phylogenetic diversity of female urinary microbiome.</title>
        <authorList>
            <person name="Thomas-White K."/>
            <person name="Wolfe A.J."/>
        </authorList>
    </citation>
    <scope>NUCLEOTIDE SEQUENCE [LARGE SCALE GENOMIC DNA]</scope>
    <source>
        <strain evidence="3 4">UMB0402</strain>
    </source>
</reference>
<dbReference type="Pfam" id="PF01933">
    <property type="entry name" value="CofD"/>
    <property type="match status" value="1"/>
</dbReference>
<comment type="similarity">
    <text evidence="2">Belongs to the gluconeogenesis factor family.</text>
</comment>
<dbReference type="RefSeq" id="WP_024331439.1">
    <property type="nucleotide sequence ID" value="NZ_JASOXK010000004.1"/>
</dbReference>
<evidence type="ECO:0000313" key="3">
    <source>
        <dbReference type="EMBL" id="PKY71685.1"/>
    </source>
</evidence>
<dbReference type="NCBIfam" id="TIGR01826">
    <property type="entry name" value="CofD_related"/>
    <property type="match status" value="1"/>
</dbReference>
<sequence length="330" mass="35788">MLYDNQGWATRGEYGPKVVAFGGGHGLSATLRALRHLSKQITAVVTVADDGGSSGRLRQELDVLPPGDLRMALSALCDDSEWGLTWRDALQHRFHTDGPLDNHAMGNLLITTLWDLLKDEVAGLDWVAKLLHCEGRVLPMAAVPLVIEAQVDFAGQIKTVVGQSKVAKTDGQIKSIRLVPDDPPVRPEVLQAIDQADWIVMGPGSWYTSVLPHLMLPEIEQALARSQAHKALVVNLAPDGTETSSMTIADHLNVVREFSKELTFDVVVIDPSTLEDYSAAEAAAKELGAKILLRQVSMGPGHLPYHDPLRLAAALRDAFEGFFGDVGDTE</sequence>
<dbReference type="Gene3D" id="3.40.50.10680">
    <property type="entry name" value="CofD-like domains"/>
    <property type="match status" value="1"/>
</dbReference>